<evidence type="ECO:0000256" key="1">
    <source>
        <dbReference type="ARBA" id="ARBA00008416"/>
    </source>
</evidence>
<dbReference type="EMBL" id="BMGS01000009">
    <property type="protein sequence ID" value="GGG53955.1"/>
    <property type="molecule type" value="Genomic_DNA"/>
</dbReference>
<dbReference type="InterPro" id="IPR003829">
    <property type="entry name" value="Pirin_N_dom"/>
</dbReference>
<keyword evidence="6" id="KW-1185">Reference proteome</keyword>
<sequence length="268" mass="28554">MQPLPSDQLPTLDPFLLLHHIGPVAFAPDNAGLPFGPHPHRGFETVTLVLEGEVEHQDSRGNHGTVGAGGVQWMTAARGIIHAENLPPDFRRRGGRLELLQLWLNLPAARKMEQPAYQNLPAAALPTVALANCGKLTAVAGEWEGQRGPVHSLLPGVRLAVVHLPAGGQYAVVIPAAETVLCYLARGEAKLNGQAVPAQTLVMFGDKGEGIELLATTAAVLLLAAAPPLREPVVQQGPYVMNTTTQVMEAMRDYALGRMGVFIPHYPG</sequence>
<dbReference type="InterPro" id="IPR012093">
    <property type="entry name" value="Pirin"/>
</dbReference>
<comment type="similarity">
    <text evidence="1 2">Belongs to the pirin family.</text>
</comment>
<dbReference type="InterPro" id="IPR008778">
    <property type="entry name" value="Pirin_C_dom"/>
</dbReference>
<evidence type="ECO:0000259" key="4">
    <source>
        <dbReference type="Pfam" id="PF05726"/>
    </source>
</evidence>
<dbReference type="Gene3D" id="2.60.120.10">
    <property type="entry name" value="Jelly Rolls"/>
    <property type="match status" value="2"/>
</dbReference>
<accession>A0ABQ1X4R7</accession>
<comment type="caution">
    <text evidence="5">The sequence shown here is derived from an EMBL/GenBank/DDBJ whole genome shotgun (WGS) entry which is preliminary data.</text>
</comment>
<dbReference type="Pfam" id="PF05726">
    <property type="entry name" value="Pirin_C"/>
    <property type="match status" value="1"/>
</dbReference>
<dbReference type="PIRSF" id="PIRSF006232">
    <property type="entry name" value="Pirin"/>
    <property type="match status" value="1"/>
</dbReference>
<dbReference type="Proteomes" id="UP000601361">
    <property type="component" value="Unassembled WGS sequence"/>
</dbReference>
<dbReference type="InterPro" id="IPR011051">
    <property type="entry name" value="RmlC_Cupin_sf"/>
</dbReference>
<dbReference type="CDD" id="cd02909">
    <property type="entry name" value="cupin_pirin_N"/>
    <property type="match status" value="1"/>
</dbReference>
<dbReference type="InterPro" id="IPR053186">
    <property type="entry name" value="QDO-related"/>
</dbReference>
<protein>
    <submittedName>
        <fullName evidence="5">Quercetin 2,3-dioxygenase</fullName>
    </submittedName>
</protein>
<evidence type="ECO:0000259" key="3">
    <source>
        <dbReference type="Pfam" id="PF02678"/>
    </source>
</evidence>
<evidence type="ECO:0000313" key="6">
    <source>
        <dbReference type="Proteomes" id="UP000601361"/>
    </source>
</evidence>
<organism evidence="5 6">
    <name type="scientific">Hymenobacter glacieicola</name>
    <dbReference type="NCBI Taxonomy" id="1562124"/>
    <lineage>
        <taxon>Bacteria</taxon>
        <taxon>Pseudomonadati</taxon>
        <taxon>Bacteroidota</taxon>
        <taxon>Cytophagia</taxon>
        <taxon>Cytophagales</taxon>
        <taxon>Hymenobacteraceae</taxon>
        <taxon>Hymenobacter</taxon>
    </lineage>
</organism>
<gene>
    <name evidence="5" type="ORF">GCM10011378_32690</name>
</gene>
<dbReference type="PANTHER" id="PTHR43594:SF1">
    <property type="entry name" value="QUERCETIN 2,3-DIOXYGENASE PA2418-RELATED"/>
    <property type="match status" value="1"/>
</dbReference>
<proteinExistence type="inferred from homology"/>
<dbReference type="SUPFAM" id="SSF51182">
    <property type="entry name" value="RmlC-like cupins"/>
    <property type="match status" value="1"/>
</dbReference>
<dbReference type="Pfam" id="PF02678">
    <property type="entry name" value="Pirin"/>
    <property type="match status" value="1"/>
</dbReference>
<name>A0ABQ1X4R7_9BACT</name>
<evidence type="ECO:0000313" key="5">
    <source>
        <dbReference type="EMBL" id="GGG53955.1"/>
    </source>
</evidence>
<feature type="domain" description="Pirin N-terminal" evidence="3">
    <location>
        <begin position="7"/>
        <end position="104"/>
    </location>
</feature>
<dbReference type="InterPro" id="IPR014710">
    <property type="entry name" value="RmlC-like_jellyroll"/>
</dbReference>
<reference evidence="6" key="1">
    <citation type="journal article" date="2019" name="Int. J. Syst. Evol. Microbiol.">
        <title>The Global Catalogue of Microorganisms (GCM) 10K type strain sequencing project: providing services to taxonomists for standard genome sequencing and annotation.</title>
        <authorList>
            <consortium name="The Broad Institute Genomics Platform"/>
            <consortium name="The Broad Institute Genome Sequencing Center for Infectious Disease"/>
            <person name="Wu L."/>
            <person name="Ma J."/>
        </authorList>
    </citation>
    <scope>NUCLEOTIDE SEQUENCE [LARGE SCALE GENOMIC DNA]</scope>
    <source>
        <strain evidence="6">CGMCC 1.12990</strain>
    </source>
</reference>
<dbReference type="PANTHER" id="PTHR43594">
    <property type="entry name" value="QUERCETIN 2,3-DIOXYGENASE"/>
    <property type="match status" value="1"/>
</dbReference>
<evidence type="ECO:0000256" key="2">
    <source>
        <dbReference type="RuleBase" id="RU003457"/>
    </source>
</evidence>
<feature type="domain" description="Pirin C-terminal" evidence="4">
    <location>
        <begin position="161"/>
        <end position="260"/>
    </location>
</feature>